<dbReference type="InterPro" id="IPR046950">
    <property type="entry name" value="DNA-dir_Rpol_C_phage-type"/>
</dbReference>
<comment type="catalytic activity">
    <reaction evidence="7">
        <text>RNA(n) + a ribonucleoside 5'-triphosphate = RNA(n+1) + diphosphate</text>
        <dbReference type="Rhea" id="RHEA:21248"/>
        <dbReference type="Rhea" id="RHEA-COMP:14527"/>
        <dbReference type="Rhea" id="RHEA-COMP:17342"/>
        <dbReference type="ChEBI" id="CHEBI:33019"/>
        <dbReference type="ChEBI" id="CHEBI:61557"/>
        <dbReference type="ChEBI" id="CHEBI:140395"/>
        <dbReference type="EC" id="2.7.7.6"/>
    </reaction>
</comment>
<dbReference type="SUPFAM" id="SSF56672">
    <property type="entry name" value="DNA/RNA polymerases"/>
    <property type="match status" value="1"/>
</dbReference>
<dbReference type="Gene3D" id="1.10.287.280">
    <property type="match status" value="1"/>
</dbReference>
<evidence type="ECO:0000256" key="3">
    <source>
        <dbReference type="ARBA" id="ARBA00022478"/>
    </source>
</evidence>
<dbReference type="EC" id="2.7.7.6" evidence="2"/>
<evidence type="ECO:0000256" key="1">
    <source>
        <dbReference type="ARBA" id="ARBA00009493"/>
    </source>
</evidence>
<dbReference type="Gene3D" id="1.10.150.20">
    <property type="entry name" value="5' to 3' exonuclease, C-terminal subdomain"/>
    <property type="match status" value="1"/>
</dbReference>
<feature type="domain" description="DNA-directed RNA polymerase C-terminal" evidence="8">
    <location>
        <begin position="55"/>
        <end position="233"/>
    </location>
</feature>
<dbReference type="GO" id="GO:0034245">
    <property type="term" value="C:mitochondrial DNA-directed RNA polymerase complex"/>
    <property type="evidence" value="ECO:0007669"/>
    <property type="project" value="TreeGrafter"/>
</dbReference>
<keyword evidence="4" id="KW-0808">Transferase</keyword>
<dbReference type="InterPro" id="IPR002092">
    <property type="entry name" value="DNA-dir_Rpol_phage-type"/>
</dbReference>
<proteinExistence type="inferred from homology"/>
<organism evidence="9">
    <name type="scientific">marine metagenome</name>
    <dbReference type="NCBI Taxonomy" id="408172"/>
    <lineage>
        <taxon>unclassified sequences</taxon>
        <taxon>metagenomes</taxon>
        <taxon>ecological metagenomes</taxon>
    </lineage>
</organism>
<dbReference type="GO" id="GO:0003899">
    <property type="term" value="F:DNA-directed RNA polymerase activity"/>
    <property type="evidence" value="ECO:0007669"/>
    <property type="project" value="UniProtKB-EC"/>
</dbReference>
<evidence type="ECO:0000256" key="4">
    <source>
        <dbReference type="ARBA" id="ARBA00022679"/>
    </source>
</evidence>
<evidence type="ECO:0000256" key="5">
    <source>
        <dbReference type="ARBA" id="ARBA00022695"/>
    </source>
</evidence>
<keyword evidence="5" id="KW-0548">Nucleotidyltransferase</keyword>
<dbReference type="PANTHER" id="PTHR10102:SF0">
    <property type="entry name" value="DNA-DIRECTED RNA POLYMERASE, MITOCHONDRIAL"/>
    <property type="match status" value="1"/>
</dbReference>
<dbReference type="GO" id="GO:0001018">
    <property type="term" value="F:mitochondrial promoter sequence-specific DNA binding"/>
    <property type="evidence" value="ECO:0007669"/>
    <property type="project" value="TreeGrafter"/>
</dbReference>
<evidence type="ECO:0000259" key="8">
    <source>
        <dbReference type="Pfam" id="PF00940"/>
    </source>
</evidence>
<evidence type="ECO:0000313" key="9">
    <source>
        <dbReference type="EMBL" id="SVE06459.1"/>
    </source>
</evidence>
<evidence type="ECO:0000256" key="7">
    <source>
        <dbReference type="ARBA" id="ARBA00048552"/>
    </source>
</evidence>
<accession>A0A383AFV3</accession>
<name>A0A383AFV3_9ZZZZ</name>
<keyword evidence="3" id="KW-0240">DNA-directed RNA polymerase</keyword>
<feature type="non-terminal residue" evidence="9">
    <location>
        <position position="238"/>
    </location>
</feature>
<dbReference type="InterPro" id="IPR043502">
    <property type="entry name" value="DNA/RNA_pol_sf"/>
</dbReference>
<gene>
    <name evidence="9" type="ORF">METZ01_LOCUS459313</name>
</gene>
<evidence type="ECO:0000256" key="6">
    <source>
        <dbReference type="ARBA" id="ARBA00023163"/>
    </source>
</evidence>
<evidence type="ECO:0000256" key="2">
    <source>
        <dbReference type="ARBA" id="ARBA00012418"/>
    </source>
</evidence>
<dbReference type="Pfam" id="PF00940">
    <property type="entry name" value="RNA_pol"/>
    <property type="match status" value="1"/>
</dbReference>
<dbReference type="EMBL" id="UINC01191698">
    <property type="protein sequence ID" value="SVE06459.1"/>
    <property type="molecule type" value="Genomic_DNA"/>
</dbReference>
<protein>
    <recommendedName>
        <fullName evidence="2">DNA-directed RNA polymerase</fullName>
        <ecNumber evidence="2">2.7.7.6</ecNumber>
    </recommendedName>
</protein>
<keyword evidence="6" id="KW-0804">Transcription</keyword>
<dbReference type="GO" id="GO:0006390">
    <property type="term" value="P:mitochondrial transcription"/>
    <property type="evidence" value="ECO:0007669"/>
    <property type="project" value="TreeGrafter"/>
</dbReference>
<sequence length="238" mass="27978">MIDTAKRYIGEKFYHVYQFDFTGRMYPMTAHFHPQGNDIARGLHRFHKGAEIKTKQDLNWLAIAGANHFGMNKHTYEERLEWAYIEGTDLAEEVYKDPLANVGIWGKAKEPFQFLSWCREWSEFQITGWGYISHHVCCLDGTNNGYQHIAGLISNKHLANKVNLQNVKQPQDLYKQILDVLLLLLKSEDFEQAKEWYKLKDKLTRKFIKKPVLMIPYNSTTFGIANYIEKYFVNENVF</sequence>
<reference evidence="9" key="1">
    <citation type="submission" date="2018-05" db="EMBL/GenBank/DDBJ databases">
        <authorList>
            <person name="Lanie J.A."/>
            <person name="Ng W.-L."/>
            <person name="Kazmierczak K.M."/>
            <person name="Andrzejewski T.M."/>
            <person name="Davidsen T.M."/>
            <person name="Wayne K.J."/>
            <person name="Tettelin H."/>
            <person name="Glass J.I."/>
            <person name="Rusch D."/>
            <person name="Podicherti R."/>
            <person name="Tsui H.-C.T."/>
            <person name="Winkler M.E."/>
        </authorList>
    </citation>
    <scope>NUCLEOTIDE SEQUENCE</scope>
</reference>
<comment type="similarity">
    <text evidence="1">Belongs to the phage and mitochondrial RNA polymerase family.</text>
</comment>
<dbReference type="AlphaFoldDB" id="A0A383AFV3"/>
<dbReference type="PANTHER" id="PTHR10102">
    <property type="entry name" value="DNA-DIRECTED RNA POLYMERASE, MITOCHONDRIAL"/>
    <property type="match status" value="1"/>
</dbReference>